<evidence type="ECO:0008006" key="3">
    <source>
        <dbReference type="Google" id="ProtNLM"/>
    </source>
</evidence>
<sequence>MATIILTPPGSPGEDVENPGQKVLISMSTTFYPQEDPVTDLIIISSDNVFFSVHKRVLLFKSNNSFGAFLSEPDTNSIIVPESSNVLNLVLYAFYDLNPAHYTPSLDDLGEMLLALSQYGLSLEAPLAKGKPIYNLLSGFAFTFPLEVYTLASEYDLESLAVDASGHLLATPLHHLTDELCLRMGPIYLRRLLFLHLGRTERLKALLKDAPAHEPTAECGAIDQRLKLKAAWREGATSLCWGVNASTPISMIHAVLSPIADRLKCEECKTVAREKIRSILVDWTMVKSTI</sequence>
<protein>
    <recommendedName>
        <fullName evidence="3">BTB domain-containing protein</fullName>
    </recommendedName>
</protein>
<reference evidence="1 2" key="1">
    <citation type="submission" date="2014-04" db="EMBL/GenBank/DDBJ databases">
        <authorList>
            <consortium name="DOE Joint Genome Institute"/>
            <person name="Kuo A."/>
            <person name="Zuccaro A."/>
            <person name="Kohler A."/>
            <person name="Nagy L.G."/>
            <person name="Floudas D."/>
            <person name="Copeland A."/>
            <person name="Barry K.W."/>
            <person name="Cichocki N."/>
            <person name="Veneault-Fourrey C."/>
            <person name="LaButti K."/>
            <person name="Lindquist E.A."/>
            <person name="Lipzen A."/>
            <person name="Lundell T."/>
            <person name="Morin E."/>
            <person name="Murat C."/>
            <person name="Sun H."/>
            <person name="Tunlid A."/>
            <person name="Henrissat B."/>
            <person name="Grigoriev I.V."/>
            <person name="Hibbett D.S."/>
            <person name="Martin F."/>
            <person name="Nordberg H.P."/>
            <person name="Cantor M.N."/>
            <person name="Hua S.X."/>
        </authorList>
    </citation>
    <scope>NUCLEOTIDE SEQUENCE [LARGE SCALE GENOMIC DNA]</scope>
    <source>
        <strain evidence="1 2">MAFF 305830</strain>
    </source>
</reference>
<reference evidence="2" key="2">
    <citation type="submission" date="2015-01" db="EMBL/GenBank/DDBJ databases">
        <title>Evolutionary Origins and Diversification of the Mycorrhizal Mutualists.</title>
        <authorList>
            <consortium name="DOE Joint Genome Institute"/>
            <consortium name="Mycorrhizal Genomics Consortium"/>
            <person name="Kohler A."/>
            <person name="Kuo A."/>
            <person name="Nagy L.G."/>
            <person name="Floudas D."/>
            <person name="Copeland A."/>
            <person name="Barry K.W."/>
            <person name="Cichocki N."/>
            <person name="Veneault-Fourrey C."/>
            <person name="LaButti K."/>
            <person name="Lindquist E.A."/>
            <person name="Lipzen A."/>
            <person name="Lundell T."/>
            <person name="Morin E."/>
            <person name="Murat C."/>
            <person name="Riley R."/>
            <person name="Ohm R."/>
            <person name="Sun H."/>
            <person name="Tunlid A."/>
            <person name="Henrissat B."/>
            <person name="Grigoriev I.V."/>
            <person name="Hibbett D.S."/>
            <person name="Martin F."/>
        </authorList>
    </citation>
    <scope>NUCLEOTIDE SEQUENCE [LARGE SCALE GENOMIC DNA]</scope>
    <source>
        <strain evidence="2">MAFF 305830</strain>
    </source>
</reference>
<gene>
    <name evidence="1" type="ORF">M408DRAFT_214909</name>
</gene>
<dbReference type="HOGENOM" id="CLU_051530_2_0_1"/>
<evidence type="ECO:0000313" key="2">
    <source>
        <dbReference type="Proteomes" id="UP000054097"/>
    </source>
</evidence>
<evidence type="ECO:0000313" key="1">
    <source>
        <dbReference type="EMBL" id="KIM32169.1"/>
    </source>
</evidence>
<proteinExistence type="predicted"/>
<organism evidence="1 2">
    <name type="scientific">Serendipita vermifera MAFF 305830</name>
    <dbReference type="NCBI Taxonomy" id="933852"/>
    <lineage>
        <taxon>Eukaryota</taxon>
        <taxon>Fungi</taxon>
        <taxon>Dikarya</taxon>
        <taxon>Basidiomycota</taxon>
        <taxon>Agaricomycotina</taxon>
        <taxon>Agaricomycetes</taxon>
        <taxon>Sebacinales</taxon>
        <taxon>Serendipitaceae</taxon>
        <taxon>Serendipita</taxon>
    </lineage>
</organism>
<name>A0A0C3BJC3_SERVB</name>
<accession>A0A0C3BJC3</accession>
<keyword evidence="2" id="KW-1185">Reference proteome</keyword>
<dbReference type="OrthoDB" id="3265815at2759"/>
<dbReference type="Proteomes" id="UP000054097">
    <property type="component" value="Unassembled WGS sequence"/>
</dbReference>
<dbReference type="EMBL" id="KN824280">
    <property type="protein sequence ID" value="KIM32169.1"/>
    <property type="molecule type" value="Genomic_DNA"/>
</dbReference>
<dbReference type="AlphaFoldDB" id="A0A0C3BJC3"/>
<dbReference type="STRING" id="933852.A0A0C3BJC3"/>